<evidence type="ECO:0000259" key="1">
    <source>
        <dbReference type="Pfam" id="PF13501"/>
    </source>
</evidence>
<organism evidence="2 3">
    <name type="scientific">Paracoccus chinensis</name>
    <dbReference type="NCBI Taxonomy" id="525640"/>
    <lineage>
        <taxon>Bacteria</taxon>
        <taxon>Pseudomonadati</taxon>
        <taxon>Pseudomonadota</taxon>
        <taxon>Alphaproteobacteria</taxon>
        <taxon>Rhodobacterales</taxon>
        <taxon>Paracoccaceae</taxon>
        <taxon>Paracoccus</taxon>
    </lineage>
</organism>
<dbReference type="InterPro" id="IPR038162">
    <property type="entry name" value="SoxY_sf"/>
</dbReference>
<accession>A0A1G9KVC7</accession>
<evidence type="ECO:0000313" key="3">
    <source>
        <dbReference type="Proteomes" id="UP000199555"/>
    </source>
</evidence>
<protein>
    <submittedName>
        <fullName evidence="2">Sulfur-oxidizing protein SoxY</fullName>
    </submittedName>
</protein>
<dbReference type="EMBL" id="FNGE01000012">
    <property type="protein sequence ID" value="SDL53652.1"/>
    <property type="molecule type" value="Genomic_DNA"/>
</dbReference>
<proteinExistence type="predicted"/>
<dbReference type="Gene3D" id="2.60.40.2470">
    <property type="entry name" value="SoxY domain"/>
    <property type="match status" value="1"/>
</dbReference>
<name>A0A1G9KVC7_9RHOB</name>
<dbReference type="AlphaFoldDB" id="A0A1G9KVC7"/>
<gene>
    <name evidence="2" type="ORF">SAMN04487971_11287</name>
</gene>
<dbReference type="STRING" id="525640.SAMN04487971_11287"/>
<feature type="domain" description="Ig-like SoxY" evidence="1">
    <location>
        <begin position="64"/>
        <end position="163"/>
    </location>
</feature>
<evidence type="ECO:0000313" key="2">
    <source>
        <dbReference type="EMBL" id="SDL53652.1"/>
    </source>
</evidence>
<keyword evidence="3" id="KW-1185">Reference proteome</keyword>
<dbReference type="InterPro" id="IPR032711">
    <property type="entry name" value="SoxY"/>
</dbReference>
<reference evidence="3" key="1">
    <citation type="submission" date="2016-10" db="EMBL/GenBank/DDBJ databases">
        <authorList>
            <person name="Varghese N."/>
            <person name="Submissions S."/>
        </authorList>
    </citation>
    <scope>NUCLEOTIDE SEQUENCE [LARGE SCALE GENOMIC DNA]</scope>
    <source>
        <strain evidence="3">CGMCC 1.7655</strain>
    </source>
</reference>
<dbReference type="PIRSF" id="PIRSF010312">
    <property type="entry name" value="Sulphur_oxidation_SoxY"/>
    <property type="match status" value="1"/>
</dbReference>
<dbReference type="Proteomes" id="UP000199555">
    <property type="component" value="Unassembled WGS sequence"/>
</dbReference>
<sequence>MTLSVSDPDRRRLLAGGASLAGIAALGLCPAPARAQSSLAMPQPDSAEADRLAAEFADGAEPLAEGLTLDLPALGDNPAAVPVRVHVTEPITEASWCEEIILIADLNPKPLACRFRFTAATGSADVAVRVRLIQSMPIRAYARMSDGRVLMARQDITVAAGGCGL</sequence>
<dbReference type="PROSITE" id="PS51318">
    <property type="entry name" value="TAT"/>
    <property type="match status" value="1"/>
</dbReference>
<dbReference type="Pfam" id="PF13501">
    <property type="entry name" value="SoxY"/>
    <property type="match status" value="1"/>
</dbReference>
<dbReference type="InterPro" id="IPR006311">
    <property type="entry name" value="TAT_signal"/>
</dbReference>
<dbReference type="InterPro" id="IPR016568">
    <property type="entry name" value="Sulphur_oxidation_SoxY"/>
</dbReference>
<dbReference type="OrthoDB" id="9804570at2"/>